<proteinExistence type="predicted"/>
<dbReference type="SMART" id="SM00291">
    <property type="entry name" value="ZnF_ZZ"/>
    <property type="match status" value="1"/>
</dbReference>
<feature type="domain" description="ZZ-type" evidence="6">
    <location>
        <begin position="268"/>
        <end position="327"/>
    </location>
</feature>
<evidence type="ECO:0000259" key="6">
    <source>
        <dbReference type="PROSITE" id="PS50135"/>
    </source>
</evidence>
<dbReference type="InterPro" id="IPR043145">
    <property type="entry name" value="Znf_ZZ_sf"/>
</dbReference>
<evidence type="ECO:0000256" key="5">
    <source>
        <dbReference type="SAM" id="Coils"/>
    </source>
</evidence>
<feature type="coiled-coil region" evidence="5">
    <location>
        <begin position="409"/>
        <end position="436"/>
    </location>
</feature>
<evidence type="ECO:0000256" key="3">
    <source>
        <dbReference type="ARBA" id="ARBA00022833"/>
    </source>
</evidence>
<dbReference type="PANTHER" id="PTHR12268">
    <property type="entry name" value="E3 UBIQUITIN-PROTEIN LIGASE KCMF1"/>
    <property type="match status" value="1"/>
</dbReference>
<dbReference type="OrthoDB" id="10014385at2759"/>
<dbReference type="SUPFAM" id="SSF57850">
    <property type="entry name" value="RING/U-box"/>
    <property type="match status" value="1"/>
</dbReference>
<accession>A0A0K8V189</accession>
<keyword evidence="5" id="KW-0175">Coiled coil</keyword>
<dbReference type="PROSITE" id="PS01357">
    <property type="entry name" value="ZF_ZZ_1"/>
    <property type="match status" value="1"/>
</dbReference>
<dbReference type="Pfam" id="PF09068">
    <property type="entry name" value="EF-hand_2"/>
    <property type="match status" value="1"/>
</dbReference>
<dbReference type="GO" id="GO:0099536">
    <property type="term" value="P:synaptic signaling"/>
    <property type="evidence" value="ECO:0007669"/>
    <property type="project" value="TreeGrafter"/>
</dbReference>
<dbReference type="InterPro" id="IPR015153">
    <property type="entry name" value="EF-hand_dom_typ1"/>
</dbReference>
<dbReference type="Gene3D" id="3.30.60.90">
    <property type="match status" value="1"/>
</dbReference>
<gene>
    <name evidence="7" type="primary">dys-1</name>
    <name evidence="7" type="ORF">c0_g1_i2</name>
</gene>
<keyword evidence="1" id="KW-0479">Metal-binding</keyword>
<dbReference type="AlphaFoldDB" id="A0A0K8V189"/>
<keyword evidence="2 4" id="KW-0863">Zinc-finger</keyword>
<evidence type="ECO:0000256" key="1">
    <source>
        <dbReference type="ARBA" id="ARBA00022723"/>
    </source>
</evidence>
<evidence type="ECO:0000313" key="7">
    <source>
        <dbReference type="EMBL" id="JAI32340.1"/>
    </source>
</evidence>
<dbReference type="EMBL" id="GDHF01019974">
    <property type="protein sequence ID" value="JAI32340.1"/>
    <property type="molecule type" value="Transcribed_RNA"/>
</dbReference>
<sequence>MDAAALFVQPQTVKDSPNKCCKDQKQSRSCDYTKISGILVFVQEEHAAYKYTVYRCASKIISLQKLLFTSNIPYKLIQALMGRYNILDVDANFMVPPFQLTTFIHDLYYACETLGHFSKSTTYPIEKATSVLATFFWNLFDPNRCHSISVLEIKVMFLLLSKHIGLLDWSEEFYKLLHDPKTKCISKKNFEYLVNILTKVFSYIGEELAYGSQNKSIIMEQCFEKLQNSYGLTEVQFKNLWHDNRTKFSIFANLISLIKRMQDTEKITHNKNCAACNIQIIGIRFKCRSCHDLSLCLSCFAKGYVKGKHDAGHRLTEVFKEDEPPKSISYFFASICNFFKMKKQSNEESKGFCNVDECTSVDETELEIIASDHTVKSETMTTVAEVKTDAIETSIAGLSTSASTASNVSEHLQSIIDRLLQQNSKLEKQIKIVKTATNEEISDFLQSHQNFLIGIINEMRRFSQISKSLSSYPTSSTPNRSHSDKGHMQNVAAAVDNFSVMGSNLTHSINGADLNRSYLEANKSDASVNDVSTWFNQRRSSVLIPNTTITDSCVETVQEFSSKPKGNGTEIDDEFEIVDLRDTDMINFKLLLNKVKEIVEDSFSDNTELAAATQNLENVLDNIVKNEEKRRSST</sequence>
<dbReference type="PROSITE" id="PS50135">
    <property type="entry name" value="ZF_ZZ_2"/>
    <property type="match status" value="1"/>
</dbReference>
<dbReference type="GO" id="GO:0008270">
    <property type="term" value="F:zinc ion binding"/>
    <property type="evidence" value="ECO:0007669"/>
    <property type="project" value="UniProtKB-KW"/>
</dbReference>
<dbReference type="GO" id="GO:0050804">
    <property type="term" value="P:modulation of chemical synaptic transmission"/>
    <property type="evidence" value="ECO:0007669"/>
    <property type="project" value="UniProtKB-ARBA"/>
</dbReference>
<name>A0A0K8V189_BACLA</name>
<reference evidence="7" key="1">
    <citation type="submission" date="2015-06" db="EMBL/GenBank/DDBJ databases">
        <authorList>
            <person name="Hoefler B.C."/>
            <person name="Straight P.D."/>
        </authorList>
    </citation>
    <scope>NUCLEOTIDE SEQUENCE</scope>
</reference>
<dbReference type="GO" id="GO:0016010">
    <property type="term" value="C:dystrophin-associated glycoprotein complex"/>
    <property type="evidence" value="ECO:0007669"/>
    <property type="project" value="UniProtKB-ARBA"/>
</dbReference>
<dbReference type="Pfam" id="PF25299">
    <property type="entry name" value="ZZ_ADA2"/>
    <property type="match status" value="1"/>
</dbReference>
<evidence type="ECO:0000256" key="2">
    <source>
        <dbReference type="ARBA" id="ARBA00022771"/>
    </source>
</evidence>
<evidence type="ECO:0000256" key="4">
    <source>
        <dbReference type="PROSITE-ProRule" id="PRU00228"/>
    </source>
</evidence>
<dbReference type="Gene3D" id="1.10.238.10">
    <property type="entry name" value="EF-hand"/>
    <property type="match status" value="1"/>
</dbReference>
<dbReference type="PANTHER" id="PTHR12268:SF21">
    <property type="entry name" value="DISCONTINUOUS ACTIN HEXAGON"/>
    <property type="match status" value="1"/>
</dbReference>
<dbReference type="InterPro" id="IPR050774">
    <property type="entry name" value="KCMF1/Dystrophin"/>
</dbReference>
<dbReference type="SUPFAM" id="SSF47473">
    <property type="entry name" value="EF-hand"/>
    <property type="match status" value="1"/>
</dbReference>
<dbReference type="InterPro" id="IPR011992">
    <property type="entry name" value="EF-hand-dom_pair"/>
</dbReference>
<dbReference type="InterPro" id="IPR000433">
    <property type="entry name" value="Znf_ZZ"/>
</dbReference>
<keyword evidence="3" id="KW-0862">Zinc</keyword>
<dbReference type="GO" id="GO:0045202">
    <property type="term" value="C:synapse"/>
    <property type="evidence" value="ECO:0007669"/>
    <property type="project" value="GOC"/>
</dbReference>
<organism evidence="7">
    <name type="scientific">Bactrocera latifrons</name>
    <name type="common">Malaysian fruit fly</name>
    <name type="synonym">Chaetodacus latifrons</name>
    <dbReference type="NCBI Taxonomy" id="174628"/>
    <lineage>
        <taxon>Eukaryota</taxon>
        <taxon>Metazoa</taxon>
        <taxon>Ecdysozoa</taxon>
        <taxon>Arthropoda</taxon>
        <taxon>Hexapoda</taxon>
        <taxon>Insecta</taxon>
        <taxon>Pterygota</taxon>
        <taxon>Neoptera</taxon>
        <taxon>Endopterygota</taxon>
        <taxon>Diptera</taxon>
        <taxon>Brachycera</taxon>
        <taxon>Muscomorpha</taxon>
        <taxon>Tephritoidea</taxon>
        <taxon>Tephritidae</taxon>
        <taxon>Bactrocera</taxon>
        <taxon>Bactrocera</taxon>
    </lineage>
</organism>
<dbReference type="GO" id="GO:0046716">
    <property type="term" value="P:muscle cell cellular homeostasis"/>
    <property type="evidence" value="ECO:0007669"/>
    <property type="project" value="UniProtKB-ARBA"/>
</dbReference>
<protein>
    <submittedName>
        <fullName evidence="7">Dystrophin-1</fullName>
    </submittedName>
</protein>
<dbReference type="CDD" id="cd02249">
    <property type="entry name" value="ZZ"/>
    <property type="match status" value="1"/>
</dbReference>